<accession>E6S7L2</accession>
<keyword evidence="1" id="KW-0436">Ligase</keyword>
<dbReference type="AlphaFoldDB" id="E6S7L2"/>
<dbReference type="KEGG" id="ica:Intca_0358"/>
<organism evidence="1 2">
    <name type="scientific">Intrasporangium calvum (strain ATCC 23552 / DSM 43043 / JCM 3097 / NBRC 12989 / NCIMB 10167 / NRRL B-3866 / 7 KIP)</name>
    <dbReference type="NCBI Taxonomy" id="710696"/>
    <lineage>
        <taxon>Bacteria</taxon>
        <taxon>Bacillati</taxon>
        <taxon>Actinomycetota</taxon>
        <taxon>Actinomycetes</taxon>
        <taxon>Micrococcales</taxon>
        <taxon>Intrasporangiaceae</taxon>
        <taxon>Intrasporangium</taxon>
    </lineage>
</organism>
<name>E6S7L2_INTC7</name>
<evidence type="ECO:0000313" key="1">
    <source>
        <dbReference type="EMBL" id="ADU46907.1"/>
    </source>
</evidence>
<dbReference type="EMBL" id="CP002343">
    <property type="protein sequence ID" value="ADU46907.1"/>
    <property type="molecule type" value="Genomic_DNA"/>
</dbReference>
<dbReference type="STRING" id="710696.Intca_0358"/>
<dbReference type="Gene3D" id="3.30.300.30">
    <property type="match status" value="1"/>
</dbReference>
<proteinExistence type="predicted"/>
<dbReference type="Proteomes" id="UP000008914">
    <property type="component" value="Chromosome"/>
</dbReference>
<gene>
    <name evidence="1" type="ordered locus">Intca_0358</name>
</gene>
<dbReference type="PANTHER" id="PTHR43845">
    <property type="entry name" value="BLR5969 PROTEIN"/>
    <property type="match status" value="1"/>
</dbReference>
<sequence>MSVDGSHTLTEAVEAYAAELAPAVGDVVRRAASVVPAFAERVLQAGLTVDDLAAGDLTALPILTKDDVLAQQQADPPFGGLLAPGAGVRRIFQSPGPIYEPELDETDPWRWASALAAAGIGSGDVVLNCFGYHLSPAGAMFEEGCRAVGAVVVPGGIGNQDLQARAIADLGVTAYVGLPSYLKALIDRFDELGLPVDRWRLRKALVTAEPLPDSLRALLQERVPTVLMSYGTAEVGLIGYETAPGSGLLPGPGLHVEVCDLATGAPVSDGEGQVVVTLQRLDYPLIRFGTGDLSAWMTGADGSARLAGVLGRVGEAVKVKGMFLHPRQAASVMSGVGGVAAWRFVIDRVNHKDELACEVVLDDPVNAGESGGDAERVLEQVRSSVRSGLRFAANVRRVEALPEGDFGRIVDARTWD</sequence>
<dbReference type="eggNOG" id="COG1541">
    <property type="taxonomic scope" value="Bacteria"/>
</dbReference>
<dbReference type="HOGENOM" id="CLU_035301_1_3_11"/>
<dbReference type="InterPro" id="IPR045851">
    <property type="entry name" value="AMP-bd_C_sf"/>
</dbReference>
<dbReference type="RefSeq" id="WP_013491228.1">
    <property type="nucleotide sequence ID" value="NC_014830.1"/>
</dbReference>
<keyword evidence="2" id="KW-1185">Reference proteome</keyword>
<reference evidence="1 2" key="1">
    <citation type="journal article" date="2010" name="Stand. Genomic Sci.">
        <title>Complete genome sequence of Intrasporangium calvum type strain (7 KIP).</title>
        <authorList>
            <person name="Del Rio T.G."/>
            <person name="Chertkov O."/>
            <person name="Yasawong M."/>
            <person name="Lucas S."/>
            <person name="Deshpande S."/>
            <person name="Cheng J.F."/>
            <person name="Detter C."/>
            <person name="Tapia R."/>
            <person name="Han C."/>
            <person name="Goodwin L."/>
            <person name="Pitluck S."/>
            <person name="Liolios K."/>
            <person name="Ivanova N."/>
            <person name="Mavromatis K."/>
            <person name="Pati A."/>
            <person name="Chen A."/>
            <person name="Palaniappan K."/>
            <person name="Land M."/>
            <person name="Hauser L."/>
            <person name="Chang Y.J."/>
            <person name="Jeffries C.D."/>
            <person name="Rohde M."/>
            <person name="Pukall R."/>
            <person name="Sikorski J."/>
            <person name="Goker M."/>
            <person name="Woyke T."/>
            <person name="Bristow J."/>
            <person name="Eisen J.A."/>
            <person name="Markowitz V."/>
            <person name="Hugenholtz P."/>
            <person name="Kyrpides N.C."/>
            <person name="Klenk H.P."/>
            <person name="Lapidus A."/>
        </authorList>
    </citation>
    <scope>NUCLEOTIDE SEQUENCE [LARGE SCALE GENOMIC DNA]</scope>
    <source>
        <strain evidence="2">ATCC 23552 / DSM 43043 / JCM 3097 / NBRC 12989 / 7 KIP</strain>
    </source>
</reference>
<protein>
    <submittedName>
        <fullName evidence="1">AMP-dependent synthetase and ligase</fullName>
    </submittedName>
</protein>
<dbReference type="InterPro" id="IPR042099">
    <property type="entry name" value="ANL_N_sf"/>
</dbReference>
<dbReference type="SUPFAM" id="SSF56801">
    <property type="entry name" value="Acetyl-CoA synthetase-like"/>
    <property type="match status" value="1"/>
</dbReference>
<dbReference type="Gene3D" id="3.40.50.12780">
    <property type="entry name" value="N-terminal domain of ligase-like"/>
    <property type="match status" value="1"/>
</dbReference>
<dbReference type="PANTHER" id="PTHR43845:SF1">
    <property type="entry name" value="BLR5969 PROTEIN"/>
    <property type="match status" value="1"/>
</dbReference>
<evidence type="ECO:0000313" key="2">
    <source>
        <dbReference type="Proteomes" id="UP000008914"/>
    </source>
</evidence>
<dbReference type="GO" id="GO:0016874">
    <property type="term" value="F:ligase activity"/>
    <property type="evidence" value="ECO:0007669"/>
    <property type="project" value="UniProtKB-KW"/>
</dbReference>